<organism evidence="5 6">
    <name type="scientific">Pseudobacter ginsenosidimutans</name>
    <dbReference type="NCBI Taxonomy" id="661488"/>
    <lineage>
        <taxon>Bacteria</taxon>
        <taxon>Pseudomonadati</taxon>
        <taxon>Bacteroidota</taxon>
        <taxon>Chitinophagia</taxon>
        <taxon>Chitinophagales</taxon>
        <taxon>Chitinophagaceae</taxon>
        <taxon>Pseudobacter</taxon>
    </lineage>
</organism>
<dbReference type="OrthoDB" id="9814383at2"/>
<feature type="binding site" evidence="2">
    <location>
        <position position="407"/>
    </location>
    <ligand>
        <name>Zn(2+)</name>
        <dbReference type="ChEBI" id="CHEBI:29105"/>
        <note>catalytic</note>
    </ligand>
</feature>
<evidence type="ECO:0000256" key="3">
    <source>
        <dbReference type="SAM" id="SignalP"/>
    </source>
</evidence>
<dbReference type="EMBL" id="SGXA01000002">
    <property type="protein sequence ID" value="RZS70878.1"/>
    <property type="molecule type" value="Genomic_DNA"/>
</dbReference>
<gene>
    <name evidence="5" type="ORF">EV199_2776</name>
</gene>
<protein>
    <recommendedName>
        <fullName evidence="4">Peptidase M1 membrane alanine aminopeptidase domain-containing protein</fullName>
    </recommendedName>
</protein>
<feature type="binding site" evidence="2">
    <location>
        <position position="384"/>
    </location>
    <ligand>
        <name>Zn(2+)</name>
        <dbReference type="ChEBI" id="CHEBI:29105"/>
        <note>catalytic</note>
    </ligand>
</feature>
<feature type="signal peptide" evidence="3">
    <location>
        <begin position="1"/>
        <end position="22"/>
    </location>
</feature>
<feature type="binding site" evidence="2">
    <location>
        <position position="388"/>
    </location>
    <ligand>
        <name>Zn(2+)</name>
        <dbReference type="ChEBI" id="CHEBI:29105"/>
        <note>catalytic</note>
    </ligand>
</feature>
<dbReference type="Pfam" id="PF01433">
    <property type="entry name" value="Peptidase_M1"/>
    <property type="match status" value="1"/>
</dbReference>
<dbReference type="RefSeq" id="WP_130541429.1">
    <property type="nucleotide sequence ID" value="NZ_CP042431.1"/>
</dbReference>
<accession>A0A4Q7MR44</accession>
<keyword evidence="2" id="KW-0479">Metal-binding</keyword>
<evidence type="ECO:0000256" key="1">
    <source>
        <dbReference type="PIRSR" id="PIRSR634015-1"/>
    </source>
</evidence>
<dbReference type="PANTHER" id="PTHR45726:SF3">
    <property type="entry name" value="LEUKOTRIENE A-4 HYDROLASE"/>
    <property type="match status" value="1"/>
</dbReference>
<sequence length="674" mass="78186">MRKHILLFVMGFSAVATSRAQADRWQQRVKYIMDINMDVNTNQFTGKQKLEYTNNSPDTLKRVFYHLYWNAFQPGSMMDVRSREMGTNSPTKRPDWDSRVKDRIQHLKPDEIGYQKVLSLTMNGEKQEYIMHETILEVVLSKPILPKSKVVFDMNFESQVPLQIRRSGRDNPTTGVRYSMSQWYPKLCEYDFEGWHADPYIAREFYGVWGDYDVNITIDKDYTIGGTGYLLNAQQIGHGYEATGTKVPAASGKTLTWKFNAPNVHDFMWAADPDYKHISRQILNGPTIHVLYKSGDAFMKAQYDRLSETVKQNSYQGKYENYVKDYEARWTTVADAAVTVLPFIEANFGAYPYKQYSFVHGGDGGMEYPMSTLIVSSSLGTVFHEWLHSWYQGMLATNESEYAWMDEGFTSYAESLVSEYYRGVSKTVVEQSTTGTGPRKKAIDKGYKRADIFNGDDNPHADSYEGYINLAKSRFEEPLTTHADHFETNYGYSVAAYSKGEVFMEQLGYIVGAPVRDRILHEYYNTWKFKHPNVNDFIRVAEKVSNMQLDWYREYFVNTTKTINYKIDSIWSEGKGTKVRLRRVGYFPMPIDLMATFKDGSKHLAYIPMYLMFGAKENEYAKASFTKHEPWRWTNPTYEVLIDKPLTEISSLEIDPSKRLADIDRNDNKLEFKW</sequence>
<evidence type="ECO:0000259" key="4">
    <source>
        <dbReference type="Pfam" id="PF01433"/>
    </source>
</evidence>
<reference evidence="5 6" key="1">
    <citation type="submission" date="2019-02" db="EMBL/GenBank/DDBJ databases">
        <title>Genomic Encyclopedia of Type Strains, Phase IV (KMG-IV): sequencing the most valuable type-strain genomes for metagenomic binning, comparative biology and taxonomic classification.</title>
        <authorList>
            <person name="Goeker M."/>
        </authorList>
    </citation>
    <scope>NUCLEOTIDE SEQUENCE [LARGE SCALE GENOMIC DNA]</scope>
    <source>
        <strain evidence="5 6">DSM 18116</strain>
    </source>
</reference>
<evidence type="ECO:0000256" key="2">
    <source>
        <dbReference type="PIRSR" id="PIRSR634015-3"/>
    </source>
</evidence>
<evidence type="ECO:0000313" key="5">
    <source>
        <dbReference type="EMBL" id="RZS70878.1"/>
    </source>
</evidence>
<dbReference type="InterPro" id="IPR014782">
    <property type="entry name" value="Peptidase_M1_dom"/>
</dbReference>
<dbReference type="GO" id="GO:0008270">
    <property type="term" value="F:zinc ion binding"/>
    <property type="evidence" value="ECO:0007669"/>
    <property type="project" value="InterPro"/>
</dbReference>
<dbReference type="Gene3D" id="1.10.390.10">
    <property type="entry name" value="Neutral Protease Domain 2"/>
    <property type="match status" value="1"/>
</dbReference>
<proteinExistence type="predicted"/>
<comment type="cofactor">
    <cofactor evidence="2">
        <name>Zn(2+)</name>
        <dbReference type="ChEBI" id="CHEBI:29105"/>
    </cofactor>
    <text evidence="2">Binds 1 zinc ion per subunit.</text>
</comment>
<keyword evidence="6" id="KW-1185">Reference proteome</keyword>
<dbReference type="CDD" id="cd09604">
    <property type="entry name" value="M1_APN_like"/>
    <property type="match status" value="1"/>
</dbReference>
<dbReference type="Proteomes" id="UP000293874">
    <property type="component" value="Unassembled WGS sequence"/>
</dbReference>
<dbReference type="PANTHER" id="PTHR45726">
    <property type="entry name" value="LEUKOTRIENE A-4 HYDROLASE"/>
    <property type="match status" value="1"/>
</dbReference>
<evidence type="ECO:0000313" key="6">
    <source>
        <dbReference type="Proteomes" id="UP000293874"/>
    </source>
</evidence>
<keyword evidence="2" id="KW-0862">Zinc</keyword>
<feature type="chain" id="PRO_5020190315" description="Peptidase M1 membrane alanine aminopeptidase domain-containing protein" evidence="3">
    <location>
        <begin position="23"/>
        <end position="674"/>
    </location>
</feature>
<feature type="active site" description="Proton donor" evidence="1">
    <location>
        <position position="497"/>
    </location>
</feature>
<keyword evidence="3" id="KW-0732">Signal</keyword>
<name>A0A4Q7MR44_9BACT</name>
<dbReference type="InterPro" id="IPR034015">
    <property type="entry name" value="M1_LTA4H"/>
</dbReference>
<feature type="active site" description="Proton acceptor" evidence="1">
    <location>
        <position position="385"/>
    </location>
</feature>
<feature type="domain" description="Peptidase M1 membrane alanine aminopeptidase" evidence="4">
    <location>
        <begin position="380"/>
        <end position="551"/>
    </location>
</feature>
<dbReference type="InterPro" id="IPR027268">
    <property type="entry name" value="Peptidase_M4/M1_CTD_sf"/>
</dbReference>
<dbReference type="AlphaFoldDB" id="A0A4Q7MR44"/>
<dbReference type="SUPFAM" id="SSF55486">
    <property type="entry name" value="Metalloproteases ('zincins'), catalytic domain"/>
    <property type="match status" value="1"/>
</dbReference>
<comment type="caution">
    <text evidence="5">The sequence shown here is derived from an EMBL/GenBank/DDBJ whole genome shotgun (WGS) entry which is preliminary data.</text>
</comment>
<dbReference type="GO" id="GO:0008237">
    <property type="term" value="F:metallopeptidase activity"/>
    <property type="evidence" value="ECO:0007669"/>
    <property type="project" value="InterPro"/>
</dbReference>